<dbReference type="RefSeq" id="WP_124872355.1">
    <property type="nucleotide sequence ID" value="NZ_RQZF01000015.1"/>
</dbReference>
<accession>A0A3P1SBP5</accession>
<gene>
    <name evidence="2" type="ORF">EII11_10065</name>
</gene>
<reference evidence="2 3" key="1">
    <citation type="submission" date="2018-11" db="EMBL/GenBank/DDBJ databases">
        <title>Genomes From Bacteria Associated with the Canine Oral Cavity: a Test Case for Automated Genome-Based Taxonomic Assignment.</title>
        <authorList>
            <person name="Coil D.A."/>
            <person name="Jospin G."/>
            <person name="Darling A.E."/>
            <person name="Wallis C."/>
            <person name="Davis I.J."/>
            <person name="Harris S."/>
            <person name="Eisen J.A."/>
            <person name="Holcombe L.J."/>
            <person name="O'Flynn C."/>
        </authorList>
    </citation>
    <scope>NUCLEOTIDE SEQUENCE [LARGE SCALE GENOMIC DNA]</scope>
    <source>
        <strain evidence="2 3">OH770</strain>
    </source>
</reference>
<keyword evidence="1" id="KW-1133">Transmembrane helix</keyword>
<name>A0A3P1SBP5_9ACTO</name>
<sequence>MSWDQALYLVVIAVVVVVGAQWLRQQRRAYESMRLKWAQSRGWTYHGDVDSSLTDAYNFRPFTDSKKGQNIWVTSGNHRGFPFTLGVFQYNARRGDANTLFQHPWAWIECPLNWENIVIVIPRDTHDVRWRSALNCGQLAKVFSPLSQVLSAAPGFTFFIDSGRLGMVSTEYREDQSGAVHQAVDRAVERLGGTVVDNGHIYYDYEQLMMDMLNVLTSARMLIEK</sequence>
<feature type="transmembrane region" description="Helical" evidence="1">
    <location>
        <begin position="6"/>
        <end position="23"/>
    </location>
</feature>
<evidence type="ECO:0000256" key="1">
    <source>
        <dbReference type="SAM" id="Phobius"/>
    </source>
</evidence>
<dbReference type="Proteomes" id="UP000280444">
    <property type="component" value="Unassembled WGS sequence"/>
</dbReference>
<protein>
    <submittedName>
        <fullName evidence="2">Uncharacterized protein</fullName>
    </submittedName>
</protein>
<evidence type="ECO:0000313" key="2">
    <source>
        <dbReference type="EMBL" id="RRC94479.1"/>
    </source>
</evidence>
<keyword evidence="1" id="KW-0812">Transmembrane</keyword>
<dbReference type="AlphaFoldDB" id="A0A3P1SBP5"/>
<keyword evidence="3" id="KW-1185">Reference proteome</keyword>
<organism evidence="2 3">
    <name type="scientific">Schaalia canis</name>
    <dbReference type="NCBI Taxonomy" id="100469"/>
    <lineage>
        <taxon>Bacteria</taxon>
        <taxon>Bacillati</taxon>
        <taxon>Actinomycetota</taxon>
        <taxon>Actinomycetes</taxon>
        <taxon>Actinomycetales</taxon>
        <taxon>Actinomycetaceae</taxon>
        <taxon>Schaalia</taxon>
    </lineage>
</organism>
<evidence type="ECO:0000313" key="3">
    <source>
        <dbReference type="Proteomes" id="UP000280444"/>
    </source>
</evidence>
<proteinExistence type="predicted"/>
<comment type="caution">
    <text evidence="2">The sequence shown here is derived from an EMBL/GenBank/DDBJ whole genome shotgun (WGS) entry which is preliminary data.</text>
</comment>
<dbReference type="EMBL" id="RQZF01000015">
    <property type="protein sequence ID" value="RRC94479.1"/>
    <property type="molecule type" value="Genomic_DNA"/>
</dbReference>
<keyword evidence="1" id="KW-0472">Membrane</keyword>